<reference evidence="3" key="1">
    <citation type="journal article" date="2019" name="Int. J. Syst. Evol. Microbiol.">
        <title>The Global Catalogue of Microorganisms (GCM) 10K type strain sequencing project: providing services to taxonomists for standard genome sequencing and annotation.</title>
        <authorList>
            <consortium name="The Broad Institute Genomics Platform"/>
            <consortium name="The Broad Institute Genome Sequencing Center for Infectious Disease"/>
            <person name="Wu L."/>
            <person name="Ma J."/>
        </authorList>
    </citation>
    <scope>NUCLEOTIDE SEQUENCE [LARGE SCALE GENOMIC DNA]</scope>
    <source>
        <strain evidence="3">CCUG 55074</strain>
    </source>
</reference>
<organism evidence="2 3">
    <name type="scientific">Phenylobacterium conjunctum</name>
    <dbReference type="NCBI Taxonomy" id="1298959"/>
    <lineage>
        <taxon>Bacteria</taxon>
        <taxon>Pseudomonadati</taxon>
        <taxon>Pseudomonadota</taxon>
        <taxon>Alphaproteobacteria</taxon>
        <taxon>Caulobacterales</taxon>
        <taxon>Caulobacteraceae</taxon>
        <taxon>Phenylobacterium</taxon>
    </lineage>
</organism>
<feature type="domain" description="CHK kinase-like" evidence="1">
    <location>
        <begin position="121"/>
        <end position="298"/>
    </location>
</feature>
<dbReference type="InterPro" id="IPR004119">
    <property type="entry name" value="EcKL"/>
</dbReference>
<evidence type="ECO:0000313" key="2">
    <source>
        <dbReference type="EMBL" id="MFD1189849.1"/>
    </source>
</evidence>
<dbReference type="PANTHER" id="PTHR11012:SF30">
    <property type="entry name" value="PROTEIN KINASE-LIKE DOMAIN-CONTAINING"/>
    <property type="match status" value="1"/>
</dbReference>
<dbReference type="SMART" id="SM00587">
    <property type="entry name" value="CHK"/>
    <property type="match status" value="1"/>
</dbReference>
<dbReference type="InterPro" id="IPR011009">
    <property type="entry name" value="Kinase-like_dom_sf"/>
</dbReference>
<dbReference type="SUPFAM" id="SSF56112">
    <property type="entry name" value="Protein kinase-like (PK-like)"/>
    <property type="match status" value="1"/>
</dbReference>
<proteinExistence type="predicted"/>
<comment type="caution">
    <text evidence="2">The sequence shown here is derived from an EMBL/GenBank/DDBJ whole genome shotgun (WGS) entry which is preliminary data.</text>
</comment>
<evidence type="ECO:0000313" key="3">
    <source>
        <dbReference type="Proteomes" id="UP001597216"/>
    </source>
</evidence>
<dbReference type="EMBL" id="JBHTLQ010000007">
    <property type="protein sequence ID" value="MFD1189849.1"/>
    <property type="molecule type" value="Genomic_DNA"/>
</dbReference>
<gene>
    <name evidence="2" type="ORF">ACFQ27_04595</name>
</gene>
<dbReference type="RefSeq" id="WP_374345178.1">
    <property type="nucleotide sequence ID" value="NZ_JBHTLQ010000007.1"/>
</dbReference>
<dbReference type="PANTHER" id="PTHR11012">
    <property type="entry name" value="PROTEIN KINASE-LIKE DOMAIN-CONTAINING"/>
    <property type="match status" value="1"/>
</dbReference>
<name>A0ABW3SY45_9CAUL</name>
<dbReference type="InterPro" id="IPR015897">
    <property type="entry name" value="CHK_kinase-like"/>
</dbReference>
<accession>A0ABW3SY45</accession>
<sequence length="358" mass="39046">MPAIAATPAQIDPAWMTDALRASGAIKEATVTAIDAKPVGNGLVGDSFRFTLTYDAAEPGAPASVVGKFAAQDPSSRASGVGHQLYLKEVSFYRELAHTVKIHTPKAFFAEIDPATHDFTLIFEDLGPARPGDQLTGCSVEDARTAMLEAAALHGPRWDDPALKTIPYLNTTAELHPHILAALPMVLAAYHDRFDGALEPEFMALVDRLPEVMARFNGPREGPVTLQHGDFRLDNILFDVQGGKARMGTLDWQTVSCGHGATDVSYFLSAGLPYDVRRAHEQDLVRIYHEELKGFGVKDYDWDTCWRDYKASAVHGVFMGVFSAIAVERTERSDALFLAMTRGGCVQALDHGAFDLWA</sequence>
<dbReference type="Proteomes" id="UP001597216">
    <property type="component" value="Unassembled WGS sequence"/>
</dbReference>
<protein>
    <submittedName>
        <fullName evidence="2">Phosphotransferase</fullName>
    </submittedName>
</protein>
<dbReference type="Pfam" id="PF02958">
    <property type="entry name" value="EcKL"/>
    <property type="match status" value="1"/>
</dbReference>
<evidence type="ECO:0000259" key="1">
    <source>
        <dbReference type="SMART" id="SM00587"/>
    </source>
</evidence>
<keyword evidence="3" id="KW-1185">Reference proteome</keyword>
<dbReference type="Gene3D" id="3.90.1200.10">
    <property type="match status" value="1"/>
</dbReference>